<dbReference type="InterPro" id="IPR041581">
    <property type="entry name" value="Glyoxalase_6"/>
</dbReference>
<dbReference type="SUPFAM" id="SSF54593">
    <property type="entry name" value="Glyoxalase/Bleomycin resistance protein/Dihydroxybiphenyl dioxygenase"/>
    <property type="match status" value="1"/>
</dbReference>
<dbReference type="OrthoDB" id="15077at2"/>
<dbReference type="Gene3D" id="3.10.180.10">
    <property type="entry name" value="2,3-Dihydroxybiphenyl 1,2-Dioxygenase, domain 1"/>
    <property type="match status" value="1"/>
</dbReference>
<proteinExistence type="inferred from homology"/>
<dbReference type="Gene3D" id="3.30.1360.20">
    <property type="entry name" value="Transcriptional coactivator/pterin dehydratase"/>
    <property type="match status" value="1"/>
</dbReference>
<keyword evidence="8" id="KW-1185">Reference proteome</keyword>
<keyword evidence="5" id="KW-0456">Lyase</keyword>
<feature type="domain" description="Glyoxalase-like" evidence="6">
    <location>
        <begin position="111"/>
        <end position="211"/>
    </location>
</feature>
<dbReference type="CDD" id="cd00488">
    <property type="entry name" value="PCD_DCoH"/>
    <property type="match status" value="1"/>
</dbReference>
<dbReference type="SUPFAM" id="SSF55248">
    <property type="entry name" value="PCD-like"/>
    <property type="match status" value="1"/>
</dbReference>
<dbReference type="EC" id="4.2.1.96" evidence="3"/>
<comment type="catalytic activity">
    <reaction evidence="1">
        <text>(4aS,6R)-4a-hydroxy-L-erythro-5,6,7,8-tetrahydrobiopterin = (6R)-L-erythro-6,7-dihydrobiopterin + H2O</text>
        <dbReference type="Rhea" id="RHEA:11920"/>
        <dbReference type="ChEBI" id="CHEBI:15377"/>
        <dbReference type="ChEBI" id="CHEBI:15642"/>
        <dbReference type="ChEBI" id="CHEBI:43120"/>
        <dbReference type="EC" id="4.2.1.96"/>
    </reaction>
</comment>
<sequence length="217" mass="23410">MSDPKQTLTGQQVADEGLDDWRLVLGRLRARFRTSDFVTAARLTQRAGEAAEAANHHPDLDLRWGRLDVSLASHDVGGITSRDLDLARTISALAAEEGAEADTASLQVLEIAIDTPDEAGLTPFWVAVLGGEADDSGVSSPTGDVPGLWFQQTEVHDEPRQRFHLDVWVPPEQVQPRIHAALAAGGTLVSDAEAPSFWVLADPEGNKACLCTWQDRG</sequence>
<evidence type="ECO:0000313" key="8">
    <source>
        <dbReference type="Proteomes" id="UP000294894"/>
    </source>
</evidence>
<evidence type="ECO:0000256" key="3">
    <source>
        <dbReference type="ARBA" id="ARBA00013252"/>
    </source>
</evidence>
<dbReference type="AlphaFoldDB" id="A0A4P7GGL3"/>
<dbReference type="InterPro" id="IPR001533">
    <property type="entry name" value="Pterin_deHydtase"/>
</dbReference>
<evidence type="ECO:0000256" key="5">
    <source>
        <dbReference type="ARBA" id="ARBA00023239"/>
    </source>
</evidence>
<evidence type="ECO:0000256" key="2">
    <source>
        <dbReference type="ARBA" id="ARBA00006472"/>
    </source>
</evidence>
<organism evidence="7 8">
    <name type="scientific">Nocardioides euryhalodurans</name>
    <dbReference type="NCBI Taxonomy" id="2518370"/>
    <lineage>
        <taxon>Bacteria</taxon>
        <taxon>Bacillati</taxon>
        <taxon>Actinomycetota</taxon>
        <taxon>Actinomycetes</taxon>
        <taxon>Propionibacteriales</taxon>
        <taxon>Nocardioidaceae</taxon>
        <taxon>Nocardioides</taxon>
    </lineage>
</organism>
<dbReference type="Proteomes" id="UP000294894">
    <property type="component" value="Chromosome"/>
</dbReference>
<dbReference type="GO" id="GO:0006729">
    <property type="term" value="P:tetrahydrobiopterin biosynthetic process"/>
    <property type="evidence" value="ECO:0007669"/>
    <property type="project" value="InterPro"/>
</dbReference>
<dbReference type="RefSeq" id="WP_135073159.1">
    <property type="nucleotide sequence ID" value="NZ_CP038267.1"/>
</dbReference>
<name>A0A4P7GGL3_9ACTN</name>
<evidence type="ECO:0000259" key="6">
    <source>
        <dbReference type="Pfam" id="PF18029"/>
    </source>
</evidence>
<protein>
    <recommendedName>
        <fullName evidence="4">Putative pterin-4-alpha-carbinolamine dehydratase</fullName>
        <ecNumber evidence="3">4.2.1.96</ecNumber>
    </recommendedName>
</protein>
<accession>A0A4P7GGL3</accession>
<gene>
    <name evidence="7" type="ORF">EXE57_00980</name>
</gene>
<dbReference type="PANTHER" id="PTHR12599">
    <property type="entry name" value="PTERIN-4-ALPHA-CARBINOLAMINE DEHYDRATASE"/>
    <property type="match status" value="1"/>
</dbReference>
<reference evidence="7 8" key="1">
    <citation type="submission" date="2019-03" db="EMBL/GenBank/DDBJ databases">
        <title>Three New Species of Nocardioides, Nocardioides euryhalodurans sp. nov., Nocardioides seonyuensis sp. nov. and Nocardioides eburneoflavus sp. nov., Iolated from Soil.</title>
        <authorList>
            <person name="Roh S.G."/>
            <person name="Lee C."/>
            <person name="Kim M.-K."/>
            <person name="Kim S.B."/>
        </authorList>
    </citation>
    <scope>NUCLEOTIDE SEQUENCE [LARGE SCALE GENOMIC DNA]</scope>
    <source>
        <strain evidence="7 8">MMS17-SY117</strain>
    </source>
</reference>
<dbReference type="Pfam" id="PF18029">
    <property type="entry name" value="Glyoxalase_6"/>
    <property type="match status" value="1"/>
</dbReference>
<dbReference type="PANTHER" id="PTHR12599:SF0">
    <property type="entry name" value="PTERIN-4-ALPHA-CARBINOLAMINE DEHYDRATASE"/>
    <property type="match status" value="1"/>
</dbReference>
<dbReference type="KEGG" id="noy:EXE57_00980"/>
<dbReference type="EMBL" id="CP038267">
    <property type="protein sequence ID" value="QBR90998.1"/>
    <property type="molecule type" value="Genomic_DNA"/>
</dbReference>
<evidence type="ECO:0000313" key="7">
    <source>
        <dbReference type="EMBL" id="QBR90998.1"/>
    </source>
</evidence>
<evidence type="ECO:0000256" key="1">
    <source>
        <dbReference type="ARBA" id="ARBA00001554"/>
    </source>
</evidence>
<dbReference type="Pfam" id="PF01329">
    <property type="entry name" value="Pterin_4a"/>
    <property type="match status" value="1"/>
</dbReference>
<dbReference type="GO" id="GO:0008124">
    <property type="term" value="F:4-alpha-hydroxytetrahydrobiopterin dehydratase activity"/>
    <property type="evidence" value="ECO:0007669"/>
    <property type="project" value="UniProtKB-EC"/>
</dbReference>
<comment type="similarity">
    <text evidence="2">Belongs to the pterin-4-alpha-carbinolamine dehydratase family.</text>
</comment>
<dbReference type="InterPro" id="IPR036428">
    <property type="entry name" value="PCD_sf"/>
</dbReference>
<evidence type="ECO:0000256" key="4">
    <source>
        <dbReference type="ARBA" id="ARBA00021735"/>
    </source>
</evidence>
<dbReference type="InterPro" id="IPR029068">
    <property type="entry name" value="Glyas_Bleomycin-R_OHBP_Dase"/>
</dbReference>